<dbReference type="Pfam" id="PF00156">
    <property type="entry name" value="Pribosyltran"/>
    <property type="match status" value="1"/>
</dbReference>
<dbReference type="GO" id="GO:0016757">
    <property type="term" value="F:glycosyltransferase activity"/>
    <property type="evidence" value="ECO:0007669"/>
    <property type="project" value="UniProtKB-KW"/>
</dbReference>
<protein>
    <submittedName>
        <fullName evidence="3">Amidophosphoribosyltransferase</fullName>
    </submittedName>
</protein>
<name>A0A4V1LSW1_9GAMM</name>
<accession>A0A4V1LSW1</accession>
<evidence type="ECO:0000256" key="1">
    <source>
        <dbReference type="ARBA" id="ARBA00008007"/>
    </source>
</evidence>
<dbReference type="InterPro" id="IPR029057">
    <property type="entry name" value="PRTase-like"/>
</dbReference>
<gene>
    <name evidence="3" type="ORF">CS022_12225</name>
</gene>
<dbReference type="SUPFAM" id="SSF53271">
    <property type="entry name" value="PRTase-like"/>
    <property type="match status" value="1"/>
</dbReference>
<keyword evidence="4" id="KW-1185">Reference proteome</keyword>
<dbReference type="OrthoDB" id="9793412at2"/>
<dbReference type="AlphaFoldDB" id="A0A4V1LSW1"/>
<keyword evidence="3" id="KW-0808">Transferase</keyword>
<evidence type="ECO:0000313" key="4">
    <source>
        <dbReference type="Proteomes" id="UP000290287"/>
    </source>
</evidence>
<comment type="caution">
    <text evidence="3">The sequence shown here is derived from an EMBL/GenBank/DDBJ whole genome shotgun (WGS) entry which is preliminary data.</text>
</comment>
<dbReference type="InterPro" id="IPR051910">
    <property type="entry name" value="ComF/GntX_DNA_util-trans"/>
</dbReference>
<reference evidence="3 4" key="1">
    <citation type="submission" date="2017-10" db="EMBL/GenBank/DDBJ databases">
        <title>Nyctiphanis sp. nov., isolated from the stomach of the euphausiid Nyctiphanes simplex (Hansen, 1911) in the Gulf of California.</title>
        <authorList>
            <person name="Gomez-Gil B."/>
            <person name="Aguilar-Mendez M."/>
            <person name="Lopez-Cortes A."/>
            <person name="Gomez-Gutierrez J."/>
            <person name="Roque A."/>
            <person name="Lang E."/>
            <person name="Gonzalez-Castillo A."/>
        </authorList>
    </citation>
    <scope>NUCLEOTIDE SEQUENCE [LARGE SCALE GENOMIC DNA]</scope>
    <source>
        <strain evidence="3 4">CAIM 600</strain>
    </source>
</reference>
<organism evidence="3 4">
    <name type="scientific">Veronia nyctiphanis</name>
    <dbReference type="NCBI Taxonomy" id="1278244"/>
    <lineage>
        <taxon>Bacteria</taxon>
        <taxon>Pseudomonadati</taxon>
        <taxon>Pseudomonadota</taxon>
        <taxon>Gammaproteobacteria</taxon>
        <taxon>Vibrionales</taxon>
        <taxon>Vibrionaceae</taxon>
        <taxon>Veronia</taxon>
    </lineage>
</organism>
<sequence>MTCGADTDICGACLNDKPEWDKLFCAADYDFPMNTLLHDFKYRGKFWLAEPLTSLLSEKITQPADLLLPVPMHWQRRFFRGYNQSALLTRSLAKMLKTKWCPDVIKRIKATPAQRGLKRSQRLSNLASAFEVRNDVLPPHIAIVDDVVTTGSTVSILCQLLRQQGAQRIDVYCLCRTAKYRDI</sequence>
<dbReference type="PANTHER" id="PTHR47505:SF1">
    <property type="entry name" value="DNA UTILIZATION PROTEIN YHGH"/>
    <property type="match status" value="1"/>
</dbReference>
<dbReference type="Proteomes" id="UP000290287">
    <property type="component" value="Unassembled WGS sequence"/>
</dbReference>
<dbReference type="Gene3D" id="3.40.50.2020">
    <property type="match status" value="1"/>
</dbReference>
<dbReference type="EMBL" id="PEIB01000013">
    <property type="protein sequence ID" value="RXJ73078.1"/>
    <property type="molecule type" value="Genomic_DNA"/>
</dbReference>
<evidence type="ECO:0000259" key="2">
    <source>
        <dbReference type="Pfam" id="PF00156"/>
    </source>
</evidence>
<feature type="domain" description="Phosphoribosyltransferase" evidence="2">
    <location>
        <begin position="134"/>
        <end position="179"/>
    </location>
</feature>
<proteinExistence type="inferred from homology"/>
<evidence type="ECO:0000313" key="3">
    <source>
        <dbReference type="EMBL" id="RXJ73078.1"/>
    </source>
</evidence>
<comment type="similarity">
    <text evidence="1">Belongs to the ComF/GntX family.</text>
</comment>
<keyword evidence="3" id="KW-0328">Glycosyltransferase</keyword>
<dbReference type="PANTHER" id="PTHR47505">
    <property type="entry name" value="DNA UTILIZATION PROTEIN YHGH"/>
    <property type="match status" value="1"/>
</dbReference>
<dbReference type="CDD" id="cd06223">
    <property type="entry name" value="PRTases_typeI"/>
    <property type="match status" value="1"/>
</dbReference>
<dbReference type="InterPro" id="IPR000836">
    <property type="entry name" value="PRTase_dom"/>
</dbReference>